<feature type="region of interest" description="Disordered" evidence="1">
    <location>
        <begin position="181"/>
        <end position="224"/>
    </location>
</feature>
<feature type="compositionally biased region" description="Basic and acidic residues" evidence="1">
    <location>
        <begin position="91"/>
        <end position="116"/>
    </location>
</feature>
<accession>A0AAW1W4N3</accession>
<dbReference type="PANTHER" id="PTHR46444">
    <property type="entry name" value="DCD (DEVELOPMENT AND CELL DEATH) DOMAIN PROTEIN-RELATED"/>
    <property type="match status" value="1"/>
</dbReference>
<dbReference type="SMART" id="SM00767">
    <property type="entry name" value="DCD"/>
    <property type="match status" value="1"/>
</dbReference>
<feature type="compositionally biased region" description="Polar residues" evidence="1">
    <location>
        <begin position="22"/>
        <end position="39"/>
    </location>
</feature>
<feature type="region of interest" description="Disordered" evidence="1">
    <location>
        <begin position="1"/>
        <end position="116"/>
    </location>
</feature>
<protein>
    <recommendedName>
        <fullName evidence="2">DCD domain-containing protein</fullName>
    </recommendedName>
</protein>
<dbReference type="PANTHER" id="PTHR46444:SF3">
    <property type="entry name" value="DCD (DEVELOPMENT AND CELL DEATH) DOMAIN PROTEIN"/>
    <property type="match status" value="1"/>
</dbReference>
<keyword evidence="4" id="KW-1185">Reference proteome</keyword>
<dbReference type="EMBL" id="JBEDUW010000006">
    <property type="protein sequence ID" value="KAK9919704.1"/>
    <property type="molecule type" value="Genomic_DNA"/>
</dbReference>
<dbReference type="InterPro" id="IPR013989">
    <property type="entry name" value="Dev_and_cell_death_domain"/>
</dbReference>
<evidence type="ECO:0000259" key="2">
    <source>
        <dbReference type="SMART" id="SM00767"/>
    </source>
</evidence>
<dbReference type="AlphaFoldDB" id="A0AAW1W4N3"/>
<feature type="compositionally biased region" description="Polar residues" evidence="1">
    <location>
        <begin position="181"/>
        <end position="191"/>
    </location>
</feature>
<evidence type="ECO:0000313" key="3">
    <source>
        <dbReference type="EMBL" id="KAK9919704.1"/>
    </source>
</evidence>
<feature type="domain" description="DCD" evidence="2">
    <location>
        <begin position="113"/>
        <end position="176"/>
    </location>
</feature>
<proteinExistence type="predicted"/>
<feature type="compositionally biased region" description="Basic and acidic residues" evidence="1">
    <location>
        <begin position="193"/>
        <end position="216"/>
    </location>
</feature>
<evidence type="ECO:0000256" key="1">
    <source>
        <dbReference type="SAM" id="MobiDB-lite"/>
    </source>
</evidence>
<name>A0AAW1W4N3_RUBAR</name>
<feature type="compositionally biased region" description="Basic residues" evidence="1">
    <location>
        <begin position="40"/>
        <end position="53"/>
    </location>
</feature>
<sequence>MLERKPQNCLKGKAKIVKKSLNDNSLKASKATSSSQINAKRSKFRNKGNKASRNRREEDAKKVSSRNDNKQKNTDEQQMDISHQAQKNKGKVGEFEKSQQKNTEKRRGPDRVGKTKPDCFRYRIMGVSMGILFFGGLKLEPKAFGGAFPAQVRFNNKFKTELTVRQVRKLTALFQPAQVHSSSLPTRSPLRTNIRDREARGRAREALPHSERDALARDPYSNGDARSYPVLAHERDQHAAYRDVVSGQRRNLAPRPVSPAVEVHHRDYERDHLVRQPNLIYREAAPAHRETAPSDPLYLNEKEYPAYTVGARHALPSVTSATTVDLRAPDRSERSLYSAHAAAVDDRVKRSLYSAHAAAAVDDLVERSLYSALSSRYAFAGASYSYR</sequence>
<organism evidence="3 4">
    <name type="scientific">Rubus argutus</name>
    <name type="common">Southern blackberry</name>
    <dbReference type="NCBI Taxonomy" id="59490"/>
    <lineage>
        <taxon>Eukaryota</taxon>
        <taxon>Viridiplantae</taxon>
        <taxon>Streptophyta</taxon>
        <taxon>Embryophyta</taxon>
        <taxon>Tracheophyta</taxon>
        <taxon>Spermatophyta</taxon>
        <taxon>Magnoliopsida</taxon>
        <taxon>eudicotyledons</taxon>
        <taxon>Gunneridae</taxon>
        <taxon>Pentapetalae</taxon>
        <taxon>rosids</taxon>
        <taxon>fabids</taxon>
        <taxon>Rosales</taxon>
        <taxon>Rosaceae</taxon>
        <taxon>Rosoideae</taxon>
        <taxon>Rosoideae incertae sedis</taxon>
        <taxon>Rubus</taxon>
    </lineage>
</organism>
<feature type="compositionally biased region" description="Basic and acidic residues" evidence="1">
    <location>
        <begin position="54"/>
        <end position="75"/>
    </location>
</feature>
<dbReference type="Proteomes" id="UP001457282">
    <property type="component" value="Unassembled WGS sequence"/>
</dbReference>
<comment type="caution">
    <text evidence="3">The sequence shown here is derived from an EMBL/GenBank/DDBJ whole genome shotgun (WGS) entry which is preliminary data.</text>
</comment>
<evidence type="ECO:0000313" key="4">
    <source>
        <dbReference type="Proteomes" id="UP001457282"/>
    </source>
</evidence>
<reference evidence="3 4" key="1">
    <citation type="journal article" date="2023" name="G3 (Bethesda)">
        <title>A chromosome-length genome assembly and annotation of blackberry (Rubus argutus, cv. 'Hillquist').</title>
        <authorList>
            <person name="Bruna T."/>
            <person name="Aryal R."/>
            <person name="Dudchenko O."/>
            <person name="Sargent D.J."/>
            <person name="Mead D."/>
            <person name="Buti M."/>
            <person name="Cavallini A."/>
            <person name="Hytonen T."/>
            <person name="Andres J."/>
            <person name="Pham M."/>
            <person name="Weisz D."/>
            <person name="Mascagni F."/>
            <person name="Usai G."/>
            <person name="Natali L."/>
            <person name="Bassil N."/>
            <person name="Fernandez G.E."/>
            <person name="Lomsadze A."/>
            <person name="Armour M."/>
            <person name="Olukolu B."/>
            <person name="Poorten T."/>
            <person name="Britton C."/>
            <person name="Davik J."/>
            <person name="Ashrafi H."/>
            <person name="Aiden E.L."/>
            <person name="Borodovsky M."/>
            <person name="Worthington M."/>
        </authorList>
    </citation>
    <scope>NUCLEOTIDE SEQUENCE [LARGE SCALE GENOMIC DNA]</scope>
    <source>
        <strain evidence="3">PI 553951</strain>
    </source>
</reference>
<gene>
    <name evidence="3" type="ORF">M0R45_028285</name>
</gene>